<dbReference type="Proteomes" id="UP000034664">
    <property type="component" value="Unassembled WGS sequence"/>
</dbReference>
<dbReference type="CDD" id="cd00685">
    <property type="entry name" value="Trans_IPPS_HT"/>
    <property type="match status" value="1"/>
</dbReference>
<comment type="similarity">
    <text evidence="2 7">Belongs to the FPP/GGPP synthase family.</text>
</comment>
<dbReference type="SFLD" id="SFLDG01017">
    <property type="entry name" value="Polyprenyl_Transferase_Like"/>
    <property type="match status" value="1"/>
</dbReference>
<dbReference type="PROSITE" id="PS00723">
    <property type="entry name" value="POLYPRENYL_SYNTHASE_1"/>
    <property type="match status" value="1"/>
</dbReference>
<dbReference type="EMBL" id="LBZM01000007">
    <property type="protein sequence ID" value="KKR72324.1"/>
    <property type="molecule type" value="Genomic_DNA"/>
</dbReference>
<evidence type="ECO:0000256" key="3">
    <source>
        <dbReference type="ARBA" id="ARBA00022679"/>
    </source>
</evidence>
<dbReference type="Gene3D" id="1.10.600.10">
    <property type="entry name" value="Farnesyl Diphosphate Synthase"/>
    <property type="match status" value="1"/>
</dbReference>
<evidence type="ECO:0000313" key="9">
    <source>
        <dbReference type="Proteomes" id="UP000034664"/>
    </source>
</evidence>
<dbReference type="GO" id="GO:0004659">
    <property type="term" value="F:prenyltransferase activity"/>
    <property type="evidence" value="ECO:0007669"/>
    <property type="project" value="InterPro"/>
</dbReference>
<dbReference type="SUPFAM" id="SSF48576">
    <property type="entry name" value="Terpenoid synthases"/>
    <property type="match status" value="1"/>
</dbReference>
<sequence length="328" mass="37326">MKKLFVTVQNHVDSQLSSFLESKKPSLLTSAIKDTIAFGGKRIRPTLLYVAYKGFGGKDDKLIWQIGAALELFHTSAIIHDDIIDNSKTRRGKPTVVEKHGLPTALLVGDLALSLANELFYNTLLTKFLSQQVSDQWYALQEEMMYGQFLDVSSNVFNLIKNNDFDKDRLEQKVMEVMEYKTARYSVERPLLLGAKLANASVKEHELLSHYGRKVGIVFQIQDDILGIFGDEKRTGKSANSDLEEGKLTLLMAKLLSVYSDRKELKTQVRNVEWVRDQLRKYRIDEECKKLASELIQEAKKSLSKTSLTKDSSRFLLSFAEYVLTRTA</sequence>
<evidence type="ECO:0000256" key="4">
    <source>
        <dbReference type="ARBA" id="ARBA00022723"/>
    </source>
</evidence>
<evidence type="ECO:0000313" key="8">
    <source>
        <dbReference type="EMBL" id="KKR72324.1"/>
    </source>
</evidence>
<evidence type="ECO:0000256" key="2">
    <source>
        <dbReference type="ARBA" id="ARBA00006706"/>
    </source>
</evidence>
<evidence type="ECO:0000256" key="7">
    <source>
        <dbReference type="RuleBase" id="RU004466"/>
    </source>
</evidence>
<dbReference type="InterPro" id="IPR033749">
    <property type="entry name" value="Polyprenyl_synt_CS"/>
</dbReference>
<gene>
    <name evidence="8" type="ORF">UU14_C0007G0005</name>
</gene>
<dbReference type="PANTHER" id="PTHR43281">
    <property type="entry name" value="FARNESYL DIPHOSPHATE SYNTHASE"/>
    <property type="match status" value="1"/>
</dbReference>
<comment type="cofactor">
    <cofactor evidence="1">
        <name>Mg(2+)</name>
        <dbReference type="ChEBI" id="CHEBI:18420"/>
    </cofactor>
</comment>
<dbReference type="GO" id="GO:0046872">
    <property type="term" value="F:metal ion binding"/>
    <property type="evidence" value="ECO:0007669"/>
    <property type="project" value="UniProtKB-KW"/>
</dbReference>
<dbReference type="InterPro" id="IPR000092">
    <property type="entry name" value="Polyprenyl_synt"/>
</dbReference>
<name>A0A0G0T5Q5_9BACT</name>
<reference evidence="8 9" key="1">
    <citation type="journal article" date="2015" name="Nature">
        <title>rRNA introns, odd ribosomes, and small enigmatic genomes across a large radiation of phyla.</title>
        <authorList>
            <person name="Brown C.T."/>
            <person name="Hug L.A."/>
            <person name="Thomas B.C."/>
            <person name="Sharon I."/>
            <person name="Castelle C.J."/>
            <person name="Singh A."/>
            <person name="Wilkins M.J."/>
            <person name="Williams K.H."/>
            <person name="Banfield J.F."/>
        </authorList>
    </citation>
    <scope>NUCLEOTIDE SEQUENCE [LARGE SCALE GENOMIC DNA]</scope>
</reference>
<organism evidence="8 9">
    <name type="scientific">Candidatus Roizmanbacteria bacterium GW2011_GWB1_40_7</name>
    <dbReference type="NCBI Taxonomy" id="1618482"/>
    <lineage>
        <taxon>Bacteria</taxon>
        <taxon>Candidatus Roizmaniibacteriota</taxon>
    </lineage>
</organism>
<keyword evidence="5" id="KW-0460">Magnesium</keyword>
<comment type="caution">
    <text evidence="8">The sequence shown here is derived from an EMBL/GenBank/DDBJ whole genome shotgun (WGS) entry which is preliminary data.</text>
</comment>
<dbReference type="PANTHER" id="PTHR43281:SF1">
    <property type="entry name" value="FARNESYL DIPHOSPHATE SYNTHASE"/>
    <property type="match status" value="1"/>
</dbReference>
<proteinExistence type="inferred from homology"/>
<evidence type="ECO:0000256" key="1">
    <source>
        <dbReference type="ARBA" id="ARBA00001946"/>
    </source>
</evidence>
<keyword evidence="4" id="KW-0479">Metal-binding</keyword>
<dbReference type="GO" id="GO:0008299">
    <property type="term" value="P:isoprenoid biosynthetic process"/>
    <property type="evidence" value="ECO:0007669"/>
    <property type="project" value="UniProtKB-KW"/>
</dbReference>
<dbReference type="AlphaFoldDB" id="A0A0G0T5Q5"/>
<dbReference type="PROSITE" id="PS00444">
    <property type="entry name" value="POLYPRENYL_SYNTHASE_2"/>
    <property type="match status" value="1"/>
</dbReference>
<dbReference type="Pfam" id="PF00348">
    <property type="entry name" value="polyprenyl_synt"/>
    <property type="match status" value="1"/>
</dbReference>
<protein>
    <submittedName>
        <fullName evidence="8">Geranylgeranyl pyrophosphate synthase</fullName>
    </submittedName>
</protein>
<accession>A0A0G0T5Q5</accession>
<dbReference type="InterPro" id="IPR008949">
    <property type="entry name" value="Isoprenoid_synthase_dom_sf"/>
</dbReference>
<dbReference type="SFLD" id="SFLDS00005">
    <property type="entry name" value="Isoprenoid_Synthase_Type_I"/>
    <property type="match status" value="1"/>
</dbReference>
<keyword evidence="6" id="KW-0414">Isoprene biosynthesis</keyword>
<evidence type="ECO:0000256" key="5">
    <source>
        <dbReference type="ARBA" id="ARBA00022842"/>
    </source>
</evidence>
<evidence type="ECO:0000256" key="6">
    <source>
        <dbReference type="ARBA" id="ARBA00023229"/>
    </source>
</evidence>
<keyword evidence="3 7" id="KW-0808">Transferase</keyword>